<protein>
    <submittedName>
        <fullName evidence="1">Uncharacterized protein</fullName>
    </submittedName>
</protein>
<accession>A0ACC2WR67</accession>
<proteinExistence type="predicted"/>
<evidence type="ECO:0000313" key="2">
    <source>
        <dbReference type="Proteomes" id="UP001241377"/>
    </source>
</evidence>
<keyword evidence="2" id="KW-1185">Reference proteome</keyword>
<sequence>MLRVAYVPEHFSTPLFFAQQQNYYADAGIDVKFIPVIEGTGRLVRLLSDGEVDIAIGLTEGFIADVAKGNDAYKVVGTYVESPLCWAVSTGASRTEITSTKDVLGKKIGVSRIGSGSYIMSFVLGLEHNASKPFFSDFPVLSNFANLRQSVNEGTSDAFMWEYFTTKKYYDNKELKQIGEIYTPWPLWVITARRDVDSTQLGLFVSSVARGIDYFNNHHDEAVTYIGSNLDYSEEDARKWLTTVRFNSGLGSQKLDWDRVVTKTALVLQTAGVLTDSSEEINLRLRSGVEANYAAK</sequence>
<reference evidence="1" key="1">
    <citation type="submission" date="2023-04" db="EMBL/GenBank/DDBJ databases">
        <title>Draft Genome sequencing of Naganishia species isolated from polar environments using Oxford Nanopore Technology.</title>
        <authorList>
            <person name="Leo P."/>
            <person name="Venkateswaran K."/>
        </authorList>
    </citation>
    <scope>NUCLEOTIDE SEQUENCE</scope>
    <source>
        <strain evidence="1">MNA-CCFEE 5261</strain>
    </source>
</reference>
<dbReference type="Proteomes" id="UP001241377">
    <property type="component" value="Unassembled WGS sequence"/>
</dbReference>
<gene>
    <name evidence="1" type="ORF">QFC19_000239</name>
</gene>
<evidence type="ECO:0000313" key="1">
    <source>
        <dbReference type="EMBL" id="KAJ9113321.1"/>
    </source>
</evidence>
<comment type="caution">
    <text evidence="1">The sequence shown here is derived from an EMBL/GenBank/DDBJ whole genome shotgun (WGS) entry which is preliminary data.</text>
</comment>
<dbReference type="EMBL" id="JASBWR010000002">
    <property type="protein sequence ID" value="KAJ9113321.1"/>
    <property type="molecule type" value="Genomic_DNA"/>
</dbReference>
<organism evidence="1 2">
    <name type="scientific">Naganishia cerealis</name>
    <dbReference type="NCBI Taxonomy" id="610337"/>
    <lineage>
        <taxon>Eukaryota</taxon>
        <taxon>Fungi</taxon>
        <taxon>Dikarya</taxon>
        <taxon>Basidiomycota</taxon>
        <taxon>Agaricomycotina</taxon>
        <taxon>Tremellomycetes</taxon>
        <taxon>Filobasidiales</taxon>
        <taxon>Filobasidiaceae</taxon>
        <taxon>Naganishia</taxon>
    </lineage>
</organism>
<name>A0ACC2WR67_9TREE</name>